<dbReference type="HOGENOM" id="CLU_3417748_0_0_1"/>
<accession>D7SRV8</accession>
<keyword evidence="2" id="KW-1185">Reference proteome</keyword>
<name>D7SRV8_VITVI</name>
<dbReference type="Proteomes" id="UP000009183">
    <property type="component" value="Chromosome 9"/>
</dbReference>
<proteinExistence type="predicted"/>
<evidence type="ECO:0000313" key="1">
    <source>
        <dbReference type="EMBL" id="CBI18390.3"/>
    </source>
</evidence>
<dbReference type="PaxDb" id="29760-VIT_09s0054g01430.t01"/>
<dbReference type="AlphaFoldDB" id="D7SRV8"/>
<protein>
    <submittedName>
        <fullName evidence="1">Uncharacterized protein</fullName>
    </submittedName>
</protein>
<gene>
    <name evidence="1" type="ordered locus">VIT_09s0054g01430</name>
</gene>
<evidence type="ECO:0000313" key="2">
    <source>
        <dbReference type="Proteomes" id="UP000009183"/>
    </source>
</evidence>
<reference evidence="2" key="1">
    <citation type="journal article" date="2007" name="Nature">
        <title>The grapevine genome sequence suggests ancestral hexaploidization in major angiosperm phyla.</title>
        <authorList>
            <consortium name="The French-Italian Public Consortium for Grapevine Genome Characterization."/>
            <person name="Jaillon O."/>
            <person name="Aury J.-M."/>
            <person name="Noel B."/>
            <person name="Policriti A."/>
            <person name="Clepet C."/>
            <person name="Casagrande A."/>
            <person name="Choisne N."/>
            <person name="Aubourg S."/>
            <person name="Vitulo N."/>
            <person name="Jubin C."/>
            <person name="Vezzi A."/>
            <person name="Legeai F."/>
            <person name="Hugueney P."/>
            <person name="Dasilva C."/>
            <person name="Horner D."/>
            <person name="Mica E."/>
            <person name="Jublot D."/>
            <person name="Poulain J."/>
            <person name="Bruyere C."/>
            <person name="Billault A."/>
            <person name="Segurens B."/>
            <person name="Gouyvenoux M."/>
            <person name="Ugarte E."/>
            <person name="Cattonaro F."/>
            <person name="Anthouard V."/>
            <person name="Vico V."/>
            <person name="Del Fabbro C."/>
            <person name="Alaux M."/>
            <person name="Di Gaspero G."/>
            <person name="Dumas V."/>
            <person name="Felice N."/>
            <person name="Paillard S."/>
            <person name="Juman I."/>
            <person name="Moroldo M."/>
            <person name="Scalabrin S."/>
            <person name="Canaguier A."/>
            <person name="Le Clainche I."/>
            <person name="Malacrida G."/>
            <person name="Durand E."/>
            <person name="Pesole G."/>
            <person name="Laucou V."/>
            <person name="Chatelet P."/>
            <person name="Merdinoglu D."/>
            <person name="Delledonne M."/>
            <person name="Pezzotti M."/>
            <person name="Lecharny A."/>
            <person name="Scarpelli C."/>
            <person name="Artiguenave F."/>
            <person name="Pe M.E."/>
            <person name="Valle G."/>
            <person name="Morgante M."/>
            <person name="Caboche M."/>
            <person name="Adam-Blondon A.-F."/>
            <person name="Weissenbach J."/>
            <person name="Quetier F."/>
            <person name="Wincker P."/>
        </authorList>
    </citation>
    <scope>NUCLEOTIDE SEQUENCE [LARGE SCALE GENOMIC DNA]</scope>
    <source>
        <strain evidence="2">cv. Pinot noir / PN40024</strain>
    </source>
</reference>
<organism evidence="1 2">
    <name type="scientific">Vitis vinifera</name>
    <name type="common">Grape</name>
    <dbReference type="NCBI Taxonomy" id="29760"/>
    <lineage>
        <taxon>Eukaryota</taxon>
        <taxon>Viridiplantae</taxon>
        <taxon>Streptophyta</taxon>
        <taxon>Embryophyta</taxon>
        <taxon>Tracheophyta</taxon>
        <taxon>Spermatophyta</taxon>
        <taxon>Magnoliopsida</taxon>
        <taxon>eudicotyledons</taxon>
        <taxon>Gunneridae</taxon>
        <taxon>Pentapetalae</taxon>
        <taxon>rosids</taxon>
        <taxon>Vitales</taxon>
        <taxon>Vitaceae</taxon>
        <taxon>Viteae</taxon>
        <taxon>Vitis</taxon>
    </lineage>
</organism>
<sequence>MCGEGIVYACLLGRRSIWGFFQDSPC</sequence>
<dbReference type="EMBL" id="FN594972">
    <property type="protein sequence ID" value="CBI18390.3"/>
    <property type="molecule type" value="Genomic_DNA"/>
</dbReference>
<dbReference type="InParanoid" id="D7SRV8"/>